<keyword evidence="3" id="KW-0804">Transcription</keyword>
<evidence type="ECO:0000313" key="6">
    <source>
        <dbReference type="Proteomes" id="UP000266385"/>
    </source>
</evidence>
<dbReference type="PANTHER" id="PTHR43132:SF8">
    <property type="entry name" value="HTH-TYPE TRANSCRIPTIONAL REGULATOR KMTR"/>
    <property type="match status" value="1"/>
</dbReference>
<dbReference type="PRINTS" id="PR00778">
    <property type="entry name" value="HTHARSR"/>
</dbReference>
<dbReference type="InterPro" id="IPR001845">
    <property type="entry name" value="HTH_ArsR_DNA-bd_dom"/>
</dbReference>
<evidence type="ECO:0000313" key="5">
    <source>
        <dbReference type="EMBL" id="RIJ32670.1"/>
    </source>
</evidence>
<keyword evidence="6" id="KW-1185">Reference proteome</keyword>
<dbReference type="RefSeq" id="WP_119374751.1">
    <property type="nucleotide sequence ID" value="NZ_QWFX01000005.1"/>
</dbReference>
<comment type="caution">
    <text evidence="5">The sequence shown here is derived from an EMBL/GenBank/DDBJ whole genome shotgun (WGS) entry which is preliminary data.</text>
</comment>
<keyword evidence="1" id="KW-0805">Transcription regulation</keyword>
<dbReference type="SMART" id="SM00418">
    <property type="entry name" value="HTH_ARSR"/>
    <property type="match status" value="1"/>
</dbReference>
<dbReference type="OrthoDB" id="194599at2"/>
<evidence type="ECO:0000256" key="1">
    <source>
        <dbReference type="ARBA" id="ARBA00023015"/>
    </source>
</evidence>
<reference evidence="5 6" key="1">
    <citation type="submission" date="2018-08" db="EMBL/GenBank/DDBJ databases">
        <title>Henriciella mobilis sp. nov., isolated from seawater.</title>
        <authorList>
            <person name="Cheng H."/>
            <person name="Wu Y.-H."/>
            <person name="Xu X.-W."/>
            <person name="Guo L.-L."/>
        </authorList>
    </citation>
    <scope>NUCLEOTIDE SEQUENCE [LARGE SCALE GENOMIC DNA]</scope>
    <source>
        <strain evidence="5 6">JN25</strain>
    </source>
</reference>
<dbReference type="InterPro" id="IPR036388">
    <property type="entry name" value="WH-like_DNA-bd_sf"/>
</dbReference>
<feature type="domain" description="HTH arsR-type" evidence="4">
    <location>
        <begin position="16"/>
        <end position="110"/>
    </location>
</feature>
<evidence type="ECO:0000256" key="2">
    <source>
        <dbReference type="ARBA" id="ARBA00023125"/>
    </source>
</evidence>
<dbReference type="InterPro" id="IPR051011">
    <property type="entry name" value="Metal_resp_trans_reg"/>
</dbReference>
<protein>
    <submittedName>
        <fullName evidence="5">ArsR family transcriptional regulator</fullName>
    </submittedName>
</protein>
<accession>A0A399RLP7</accession>
<dbReference type="SUPFAM" id="SSF46785">
    <property type="entry name" value="Winged helix' DNA-binding domain"/>
    <property type="match status" value="1"/>
</dbReference>
<dbReference type="Gene3D" id="1.10.10.10">
    <property type="entry name" value="Winged helix-like DNA-binding domain superfamily/Winged helix DNA-binding domain"/>
    <property type="match status" value="1"/>
</dbReference>
<dbReference type="Proteomes" id="UP000266385">
    <property type="component" value="Unassembled WGS sequence"/>
</dbReference>
<keyword evidence="2" id="KW-0238">DNA-binding</keyword>
<name>A0A399RLP7_9PROT</name>
<dbReference type="Pfam" id="PF01022">
    <property type="entry name" value="HTH_5"/>
    <property type="match status" value="1"/>
</dbReference>
<dbReference type="InterPro" id="IPR012318">
    <property type="entry name" value="HTH_CRP"/>
</dbReference>
<evidence type="ECO:0000259" key="4">
    <source>
        <dbReference type="PROSITE" id="PS50987"/>
    </source>
</evidence>
<dbReference type="AlphaFoldDB" id="A0A399RLP7"/>
<dbReference type="InterPro" id="IPR011991">
    <property type="entry name" value="ArsR-like_HTH"/>
</dbReference>
<dbReference type="CDD" id="cd00090">
    <property type="entry name" value="HTH_ARSR"/>
    <property type="match status" value="1"/>
</dbReference>
<evidence type="ECO:0000256" key="3">
    <source>
        <dbReference type="ARBA" id="ARBA00023163"/>
    </source>
</evidence>
<dbReference type="GO" id="GO:0003677">
    <property type="term" value="F:DNA binding"/>
    <property type="evidence" value="ECO:0007669"/>
    <property type="project" value="UniProtKB-KW"/>
</dbReference>
<gene>
    <name evidence="5" type="ORF">D1223_02125</name>
</gene>
<dbReference type="NCBIfam" id="NF033788">
    <property type="entry name" value="HTH_metalloreg"/>
    <property type="match status" value="1"/>
</dbReference>
<dbReference type="PANTHER" id="PTHR43132">
    <property type="entry name" value="ARSENICAL RESISTANCE OPERON REPRESSOR ARSR-RELATED"/>
    <property type="match status" value="1"/>
</dbReference>
<organism evidence="5 6">
    <name type="scientific">Henriciella mobilis</name>
    <dbReference type="NCBI Taxonomy" id="2305467"/>
    <lineage>
        <taxon>Bacteria</taxon>
        <taxon>Pseudomonadati</taxon>
        <taxon>Pseudomonadota</taxon>
        <taxon>Alphaproteobacteria</taxon>
        <taxon>Hyphomonadales</taxon>
        <taxon>Hyphomonadaceae</taxon>
        <taxon>Henriciella</taxon>
    </lineage>
</organism>
<dbReference type="InterPro" id="IPR036390">
    <property type="entry name" value="WH_DNA-bd_sf"/>
</dbReference>
<dbReference type="PROSITE" id="PS50987">
    <property type="entry name" value="HTH_ARSR_2"/>
    <property type="match status" value="1"/>
</dbReference>
<proteinExistence type="predicted"/>
<sequence>MSQPANHPASPDAFDVLSSQIEEACGTLRAMANETRLKILCSLAAGEMPVNQLAEAVGQSLSAVSQHLAKLRAEGLVETRRDAQTIYYRATGGVGMAVIETLCRYFGDEAAKSA</sequence>
<dbReference type="SMART" id="SM00419">
    <property type="entry name" value="HTH_CRP"/>
    <property type="match status" value="1"/>
</dbReference>
<dbReference type="EMBL" id="QWFX01000005">
    <property type="protein sequence ID" value="RIJ32670.1"/>
    <property type="molecule type" value="Genomic_DNA"/>
</dbReference>
<dbReference type="GO" id="GO:0003700">
    <property type="term" value="F:DNA-binding transcription factor activity"/>
    <property type="evidence" value="ECO:0007669"/>
    <property type="project" value="InterPro"/>
</dbReference>